<accession>A0ABC8JB24</accession>
<sequence length="63" mass="7497">MRDWVTALLDEIRMVDTQQRRIAEEIQDLKRILQKMEDEEVSKKIKSDDLPRMNEIDTLVPGI</sequence>
<reference evidence="2 3" key="1">
    <citation type="submission" date="2022-03" db="EMBL/GenBank/DDBJ databases">
        <authorList>
            <person name="Macdonald S."/>
            <person name="Ahmed S."/>
            <person name="Newling K."/>
        </authorList>
    </citation>
    <scope>NUCLEOTIDE SEQUENCE [LARGE SCALE GENOMIC DNA]</scope>
</reference>
<evidence type="ECO:0000313" key="3">
    <source>
        <dbReference type="Proteomes" id="UP001642260"/>
    </source>
</evidence>
<name>A0ABC8JB24_ERUVS</name>
<dbReference type="EMBL" id="CAKOAT010073266">
    <property type="protein sequence ID" value="CAH8311552.1"/>
    <property type="molecule type" value="Genomic_DNA"/>
</dbReference>
<keyword evidence="1" id="KW-0175">Coiled coil</keyword>
<keyword evidence="3" id="KW-1185">Reference proteome</keyword>
<evidence type="ECO:0000256" key="1">
    <source>
        <dbReference type="SAM" id="Coils"/>
    </source>
</evidence>
<organism evidence="2 3">
    <name type="scientific">Eruca vesicaria subsp. sativa</name>
    <name type="common">Garden rocket</name>
    <name type="synonym">Eruca sativa</name>
    <dbReference type="NCBI Taxonomy" id="29727"/>
    <lineage>
        <taxon>Eukaryota</taxon>
        <taxon>Viridiplantae</taxon>
        <taxon>Streptophyta</taxon>
        <taxon>Embryophyta</taxon>
        <taxon>Tracheophyta</taxon>
        <taxon>Spermatophyta</taxon>
        <taxon>Magnoliopsida</taxon>
        <taxon>eudicotyledons</taxon>
        <taxon>Gunneridae</taxon>
        <taxon>Pentapetalae</taxon>
        <taxon>rosids</taxon>
        <taxon>malvids</taxon>
        <taxon>Brassicales</taxon>
        <taxon>Brassicaceae</taxon>
        <taxon>Brassiceae</taxon>
        <taxon>Eruca</taxon>
    </lineage>
</organism>
<gene>
    <name evidence="2" type="ORF">ERUC_LOCUS5990</name>
</gene>
<feature type="coiled-coil region" evidence="1">
    <location>
        <begin position="15"/>
        <end position="46"/>
    </location>
</feature>
<dbReference type="AlphaFoldDB" id="A0ABC8JB24"/>
<protein>
    <submittedName>
        <fullName evidence="2">Uncharacterized protein</fullName>
    </submittedName>
</protein>
<comment type="caution">
    <text evidence="2">The sequence shown here is derived from an EMBL/GenBank/DDBJ whole genome shotgun (WGS) entry which is preliminary data.</text>
</comment>
<proteinExistence type="predicted"/>
<evidence type="ECO:0000313" key="2">
    <source>
        <dbReference type="EMBL" id="CAH8311552.1"/>
    </source>
</evidence>
<dbReference type="Proteomes" id="UP001642260">
    <property type="component" value="Unassembled WGS sequence"/>
</dbReference>